<dbReference type="PaxDb" id="589924-Ferp_0972"/>
<proteinExistence type="predicted"/>
<dbReference type="KEGG" id="fpl:Ferp_0972"/>
<dbReference type="SUPFAM" id="SSF47240">
    <property type="entry name" value="Ferritin-like"/>
    <property type="match status" value="1"/>
</dbReference>
<dbReference type="EMBL" id="CP001899">
    <property type="protein sequence ID" value="ADC65136.1"/>
    <property type="molecule type" value="Genomic_DNA"/>
</dbReference>
<dbReference type="STRING" id="589924.Ferp_0972"/>
<reference evidence="1 2" key="2">
    <citation type="journal article" date="2011" name="Stand. Genomic Sci.">
        <title>Complete genome sequence of Ferroglobus placidus AEDII12DO.</title>
        <authorList>
            <person name="Anderson I."/>
            <person name="Risso C."/>
            <person name="Holmes D."/>
            <person name="Lucas S."/>
            <person name="Copeland A."/>
            <person name="Lapidus A."/>
            <person name="Cheng J.F."/>
            <person name="Bruce D."/>
            <person name="Goodwin L."/>
            <person name="Pitluck S."/>
            <person name="Saunders E."/>
            <person name="Brettin T."/>
            <person name="Detter J.C."/>
            <person name="Han C."/>
            <person name="Tapia R."/>
            <person name="Larimer F."/>
            <person name="Land M."/>
            <person name="Hauser L."/>
            <person name="Woyke T."/>
            <person name="Lovley D."/>
            <person name="Kyrpides N."/>
            <person name="Ivanova N."/>
        </authorList>
    </citation>
    <scope>NUCLEOTIDE SEQUENCE [LARGE SCALE GENOMIC DNA]</scope>
    <source>
        <strain evidence="2">DSM 10642 / AEDII12DO</strain>
    </source>
</reference>
<dbReference type="Proteomes" id="UP000002613">
    <property type="component" value="Chromosome"/>
</dbReference>
<dbReference type="RefSeq" id="WP_012965479.1">
    <property type="nucleotide sequence ID" value="NC_013849.1"/>
</dbReference>
<gene>
    <name evidence="1" type="ordered locus">Ferp_0972</name>
</gene>
<dbReference type="GeneID" id="8778480"/>
<keyword evidence="2" id="KW-1185">Reference proteome</keyword>
<organism evidence="1 2">
    <name type="scientific">Ferroglobus placidus (strain DSM 10642 / AEDII12DO)</name>
    <dbReference type="NCBI Taxonomy" id="589924"/>
    <lineage>
        <taxon>Archaea</taxon>
        <taxon>Methanobacteriati</taxon>
        <taxon>Methanobacteriota</taxon>
        <taxon>Archaeoglobi</taxon>
        <taxon>Archaeoglobales</taxon>
        <taxon>Archaeoglobaceae</taxon>
        <taxon>Ferroglobus</taxon>
    </lineage>
</organism>
<protein>
    <recommendedName>
        <fullName evidence="3">Rubrerythrin diiron-binding domain-containing protein</fullName>
    </recommendedName>
</protein>
<dbReference type="HOGENOM" id="CLU_1639901_0_0_2"/>
<dbReference type="eggNOG" id="arCOG11229">
    <property type="taxonomic scope" value="Archaea"/>
</dbReference>
<evidence type="ECO:0008006" key="3">
    <source>
        <dbReference type="Google" id="ProtNLM"/>
    </source>
</evidence>
<sequence length="160" mass="18783">MMEHKKLLVGDVNKVVASLLARAYAAEYLEANLLSEALLYIHDDEVWNDVFSLIKDNELHKTIIEEIVEVLGFDIKDFREYSKTFTECKLNFSGDFLSEMFSEILNYEIWAEKFYKHLAKLVSAIPLDVEKENVEIVKNTLEMLSEWEKKHTEVARKYIQ</sequence>
<dbReference type="InterPro" id="IPR009078">
    <property type="entry name" value="Ferritin-like_SF"/>
</dbReference>
<name>D3RXC3_FERPA</name>
<evidence type="ECO:0000313" key="2">
    <source>
        <dbReference type="Proteomes" id="UP000002613"/>
    </source>
</evidence>
<evidence type="ECO:0000313" key="1">
    <source>
        <dbReference type="EMBL" id="ADC65136.1"/>
    </source>
</evidence>
<dbReference type="AlphaFoldDB" id="D3RXC3"/>
<reference evidence="2" key="1">
    <citation type="submission" date="2010-02" db="EMBL/GenBank/DDBJ databases">
        <title>Complete sequence of Ferroglobus placidus DSM 10642.</title>
        <authorList>
            <consortium name="US DOE Joint Genome Institute"/>
            <person name="Lucas S."/>
            <person name="Copeland A."/>
            <person name="Lapidus A."/>
            <person name="Cheng J.-F."/>
            <person name="Bruce D."/>
            <person name="Goodwin L."/>
            <person name="Pitluck S."/>
            <person name="Saunders E."/>
            <person name="Brettin T."/>
            <person name="Detter J.C."/>
            <person name="Han C."/>
            <person name="Tapia R."/>
            <person name="Larimer F."/>
            <person name="Land M."/>
            <person name="Hauser L."/>
            <person name="Kyrpides N."/>
            <person name="Ivanova N."/>
            <person name="Holmes D."/>
            <person name="Lovley D."/>
            <person name="Kyrpides N."/>
            <person name="Anderson I.J."/>
            <person name="Woyke T."/>
        </authorList>
    </citation>
    <scope>NUCLEOTIDE SEQUENCE [LARGE SCALE GENOMIC DNA]</scope>
    <source>
        <strain evidence="2">DSM 10642 / AEDII12DO</strain>
    </source>
</reference>
<accession>D3RXC3</accession>